<reference evidence="3" key="1">
    <citation type="submission" date="2025-08" db="UniProtKB">
        <authorList>
            <consortium name="Ensembl"/>
        </authorList>
    </citation>
    <scope>IDENTIFICATION</scope>
</reference>
<dbReference type="Gene3D" id="1.10.8.270">
    <property type="entry name" value="putative rabgap domain of human tbc1 domain family member 14 like domains"/>
    <property type="match status" value="1"/>
</dbReference>
<dbReference type="InterPro" id="IPR000195">
    <property type="entry name" value="Rab-GAP-TBC_dom"/>
</dbReference>
<protein>
    <recommendedName>
        <fullName evidence="2">Rab-GAP TBC domain-containing protein</fullName>
    </recommendedName>
</protein>
<proteinExistence type="predicted"/>
<evidence type="ECO:0000259" key="2">
    <source>
        <dbReference type="PROSITE" id="PS50086"/>
    </source>
</evidence>
<accession>A0A8C4QNS3</accession>
<dbReference type="OMA" id="WADYSAR"/>
<keyword evidence="1" id="KW-0343">GTPase activation</keyword>
<organism evidence="3 4">
    <name type="scientific">Eptatretus burgeri</name>
    <name type="common">Inshore hagfish</name>
    <dbReference type="NCBI Taxonomy" id="7764"/>
    <lineage>
        <taxon>Eukaryota</taxon>
        <taxon>Metazoa</taxon>
        <taxon>Chordata</taxon>
        <taxon>Craniata</taxon>
        <taxon>Vertebrata</taxon>
        <taxon>Cyclostomata</taxon>
        <taxon>Myxini</taxon>
        <taxon>Myxiniformes</taxon>
        <taxon>Myxinidae</taxon>
        <taxon>Eptatretinae</taxon>
        <taxon>Eptatretus</taxon>
    </lineage>
</organism>
<evidence type="ECO:0000256" key="1">
    <source>
        <dbReference type="ARBA" id="ARBA00022468"/>
    </source>
</evidence>
<dbReference type="PANTHER" id="PTHR22957">
    <property type="entry name" value="TBC1 DOMAIN FAMILY MEMBER GTPASE-ACTIVATING PROTEIN"/>
    <property type="match status" value="1"/>
</dbReference>
<evidence type="ECO:0000313" key="3">
    <source>
        <dbReference type="Ensembl" id="ENSEBUP00000018199.1"/>
    </source>
</evidence>
<dbReference type="SUPFAM" id="SSF47923">
    <property type="entry name" value="Ypt/Rab-GAP domain of gyp1p"/>
    <property type="match status" value="2"/>
</dbReference>
<sequence length="232" mass="27201">MHKTLDMGYANRPWRVEAWRFLYGVYPCSSTARERSALQLEQRVTYQALKQKWHSLLPEYAKMCTRNVDGEFVFRSSTEGKLFKTSRNPVTDGFRSFNHPHQLIYSYALPTDVGYAQGMNDLLSRFLEVLDSEEEAYWCFCAYMARTSYNFTGDGMLHKIGEYLLLGLLHQLDHELFAHLNEEELGRMTFCHRWLLLSFQREFPHNEAIRLFEILSSHHLELTSLGADVPLM</sequence>
<dbReference type="Proteomes" id="UP000694388">
    <property type="component" value="Unplaced"/>
</dbReference>
<dbReference type="Ensembl" id="ENSEBUT00000018775.1">
    <property type="protein sequence ID" value="ENSEBUP00000018199.1"/>
    <property type="gene ID" value="ENSEBUG00000011362.1"/>
</dbReference>
<reference evidence="3" key="2">
    <citation type="submission" date="2025-09" db="UniProtKB">
        <authorList>
            <consortium name="Ensembl"/>
        </authorList>
    </citation>
    <scope>IDENTIFICATION</scope>
</reference>
<dbReference type="GeneTree" id="ENSGT00940000166417"/>
<dbReference type="AlphaFoldDB" id="A0A8C4QNS3"/>
<dbReference type="Pfam" id="PF00566">
    <property type="entry name" value="RabGAP-TBC"/>
    <property type="match status" value="1"/>
</dbReference>
<dbReference type="Gene3D" id="1.10.472.80">
    <property type="entry name" value="Ypt/Rab-GAP domain of gyp1p, domain 3"/>
    <property type="match status" value="1"/>
</dbReference>
<feature type="domain" description="Rab-GAP TBC" evidence="2">
    <location>
        <begin position="9"/>
        <end position="219"/>
    </location>
</feature>
<dbReference type="PANTHER" id="PTHR22957:SF466">
    <property type="entry name" value="SI:DKEY-238D18.4"/>
    <property type="match status" value="1"/>
</dbReference>
<dbReference type="InterPro" id="IPR035969">
    <property type="entry name" value="Rab-GAP_TBC_sf"/>
</dbReference>
<dbReference type="PROSITE" id="PS50086">
    <property type="entry name" value="TBC_RABGAP"/>
    <property type="match status" value="1"/>
</dbReference>
<evidence type="ECO:0000313" key="4">
    <source>
        <dbReference type="Proteomes" id="UP000694388"/>
    </source>
</evidence>
<keyword evidence="4" id="KW-1185">Reference proteome</keyword>
<name>A0A8C4QNS3_EPTBU</name>
<dbReference type="GO" id="GO:0005096">
    <property type="term" value="F:GTPase activator activity"/>
    <property type="evidence" value="ECO:0007669"/>
    <property type="project" value="UniProtKB-KW"/>
</dbReference>
<dbReference type="SMART" id="SM00164">
    <property type="entry name" value="TBC"/>
    <property type="match status" value="1"/>
</dbReference>